<protein>
    <recommendedName>
        <fullName evidence="3">Integrase catalytic domain-containing protein</fullName>
    </recommendedName>
</protein>
<dbReference type="AlphaFoldDB" id="A0AAE1E762"/>
<dbReference type="Gene3D" id="3.30.420.10">
    <property type="entry name" value="Ribonuclease H-like superfamily/Ribonuclease H"/>
    <property type="match status" value="1"/>
</dbReference>
<evidence type="ECO:0000313" key="2">
    <source>
        <dbReference type="Proteomes" id="UP001283361"/>
    </source>
</evidence>
<keyword evidence="2" id="KW-1185">Reference proteome</keyword>
<dbReference type="Proteomes" id="UP001283361">
    <property type="component" value="Unassembled WGS sequence"/>
</dbReference>
<evidence type="ECO:0000313" key="1">
    <source>
        <dbReference type="EMBL" id="KAK3795388.1"/>
    </source>
</evidence>
<proteinExistence type="predicted"/>
<dbReference type="InterPro" id="IPR036397">
    <property type="entry name" value="RNaseH_sf"/>
</dbReference>
<dbReference type="GO" id="GO:0003676">
    <property type="term" value="F:nucleic acid binding"/>
    <property type="evidence" value="ECO:0007669"/>
    <property type="project" value="InterPro"/>
</dbReference>
<name>A0AAE1E762_9GAST</name>
<dbReference type="PANTHER" id="PTHR37984:SF15">
    <property type="entry name" value="INTEGRASE CATALYTIC DOMAIN-CONTAINING PROTEIN"/>
    <property type="match status" value="1"/>
</dbReference>
<evidence type="ECO:0008006" key="3">
    <source>
        <dbReference type="Google" id="ProtNLM"/>
    </source>
</evidence>
<comment type="caution">
    <text evidence="1">The sequence shown here is derived from an EMBL/GenBank/DDBJ whole genome shotgun (WGS) entry which is preliminary data.</text>
</comment>
<sequence length="104" mass="12048">MFERFNGTLKNMLHKLTADKPHSWTKLIPAVLFAFREIPNSTTGYRPFTLMYGRQVRGPADIIADICSGTHNVVEEYFFSSMIMQTDYTRTSPKLVRSRQKTQN</sequence>
<dbReference type="SUPFAM" id="SSF53098">
    <property type="entry name" value="Ribonuclease H-like"/>
    <property type="match status" value="1"/>
</dbReference>
<dbReference type="PANTHER" id="PTHR37984">
    <property type="entry name" value="PROTEIN CBG26694"/>
    <property type="match status" value="1"/>
</dbReference>
<gene>
    <name evidence="1" type="ORF">RRG08_059641</name>
</gene>
<dbReference type="InterPro" id="IPR012337">
    <property type="entry name" value="RNaseH-like_sf"/>
</dbReference>
<organism evidence="1 2">
    <name type="scientific">Elysia crispata</name>
    <name type="common">lettuce slug</name>
    <dbReference type="NCBI Taxonomy" id="231223"/>
    <lineage>
        <taxon>Eukaryota</taxon>
        <taxon>Metazoa</taxon>
        <taxon>Spiralia</taxon>
        <taxon>Lophotrochozoa</taxon>
        <taxon>Mollusca</taxon>
        <taxon>Gastropoda</taxon>
        <taxon>Heterobranchia</taxon>
        <taxon>Euthyneura</taxon>
        <taxon>Panpulmonata</taxon>
        <taxon>Sacoglossa</taxon>
        <taxon>Placobranchoidea</taxon>
        <taxon>Plakobranchidae</taxon>
        <taxon>Elysia</taxon>
    </lineage>
</organism>
<dbReference type="InterPro" id="IPR050951">
    <property type="entry name" value="Retrovirus_Pol_polyprotein"/>
</dbReference>
<reference evidence="1" key="1">
    <citation type="journal article" date="2023" name="G3 (Bethesda)">
        <title>A reference genome for the long-term kleptoplast-retaining sea slug Elysia crispata morphotype clarki.</title>
        <authorList>
            <person name="Eastman K.E."/>
            <person name="Pendleton A.L."/>
            <person name="Shaikh M.A."/>
            <person name="Suttiyut T."/>
            <person name="Ogas R."/>
            <person name="Tomko P."/>
            <person name="Gavelis G."/>
            <person name="Widhalm J.R."/>
            <person name="Wisecaver J.H."/>
        </authorList>
    </citation>
    <scope>NUCLEOTIDE SEQUENCE</scope>
    <source>
        <strain evidence="1">ECLA1</strain>
    </source>
</reference>
<accession>A0AAE1E762</accession>
<dbReference type="EMBL" id="JAWDGP010001066">
    <property type="protein sequence ID" value="KAK3795388.1"/>
    <property type="molecule type" value="Genomic_DNA"/>
</dbReference>